<comment type="caution">
    <text evidence="1">The sequence shown here is derived from an EMBL/GenBank/DDBJ whole genome shotgun (WGS) entry which is preliminary data.</text>
</comment>
<name>A0A0F9FWS2_9ZZZZ</name>
<reference evidence="1" key="1">
    <citation type="journal article" date="2015" name="Nature">
        <title>Complex archaea that bridge the gap between prokaryotes and eukaryotes.</title>
        <authorList>
            <person name="Spang A."/>
            <person name="Saw J.H."/>
            <person name="Jorgensen S.L."/>
            <person name="Zaremba-Niedzwiedzka K."/>
            <person name="Martijn J."/>
            <person name="Lind A.E."/>
            <person name="van Eijk R."/>
            <person name="Schleper C."/>
            <person name="Guy L."/>
            <person name="Ettema T.J."/>
        </authorList>
    </citation>
    <scope>NUCLEOTIDE SEQUENCE</scope>
</reference>
<dbReference type="Pfam" id="PF09853">
    <property type="entry name" value="DUF2080"/>
    <property type="match status" value="1"/>
</dbReference>
<dbReference type="EMBL" id="LAZR01019926">
    <property type="protein sequence ID" value="KKL90758.1"/>
    <property type="molecule type" value="Genomic_DNA"/>
</dbReference>
<protein>
    <submittedName>
        <fullName evidence="1">Uncharacterized protein</fullName>
    </submittedName>
</protein>
<accession>A0A0F9FWS2</accession>
<organism evidence="1">
    <name type="scientific">marine sediment metagenome</name>
    <dbReference type="NCBI Taxonomy" id="412755"/>
    <lineage>
        <taxon>unclassified sequences</taxon>
        <taxon>metagenomes</taxon>
        <taxon>ecological metagenomes</taxon>
    </lineage>
</organism>
<sequence length="126" mass="14503">MKIKITKDQKEIEGEIEDGKVTLFGNSAHIPFSKKHLAKKVLIIVPSKPKYIWLLKESEKRELISVASKIIEQENGKLEHHREELINDLSNDNFDLDSLIKIVSLLESKGKEKELVKKIKGIYNIQ</sequence>
<dbReference type="InterPro" id="IPR019205">
    <property type="entry name" value="DUF2080_transposon-encoded"/>
</dbReference>
<proteinExistence type="predicted"/>
<dbReference type="AlphaFoldDB" id="A0A0F9FWS2"/>
<dbReference type="NCBIfam" id="NF033496">
    <property type="entry name" value="DUF2080_fam_acc"/>
    <property type="match status" value="1"/>
</dbReference>
<gene>
    <name evidence="1" type="ORF">LCGC14_1901470</name>
</gene>
<evidence type="ECO:0000313" key="1">
    <source>
        <dbReference type="EMBL" id="KKL90758.1"/>
    </source>
</evidence>